<feature type="compositionally biased region" description="Polar residues" evidence="1">
    <location>
        <begin position="245"/>
        <end position="261"/>
    </location>
</feature>
<dbReference type="OrthoDB" id="5415512at2759"/>
<feature type="compositionally biased region" description="Basic and acidic residues" evidence="1">
    <location>
        <begin position="217"/>
        <end position="226"/>
    </location>
</feature>
<protein>
    <submittedName>
        <fullName evidence="2">Uncharacterized protein</fullName>
    </submittedName>
</protein>
<evidence type="ECO:0000256" key="1">
    <source>
        <dbReference type="SAM" id="MobiDB-lite"/>
    </source>
</evidence>
<dbReference type="Proteomes" id="UP000315783">
    <property type="component" value="Unassembled WGS sequence"/>
</dbReference>
<feature type="compositionally biased region" description="Low complexity" evidence="1">
    <location>
        <begin position="674"/>
        <end position="687"/>
    </location>
</feature>
<dbReference type="AlphaFoldDB" id="A0A545V6I4"/>
<feature type="compositionally biased region" description="Polar residues" evidence="1">
    <location>
        <begin position="322"/>
        <end position="340"/>
    </location>
</feature>
<feature type="region of interest" description="Disordered" evidence="1">
    <location>
        <begin position="667"/>
        <end position="691"/>
    </location>
</feature>
<organism evidence="2 3">
    <name type="scientific">Cordyceps javanica</name>
    <dbReference type="NCBI Taxonomy" id="43265"/>
    <lineage>
        <taxon>Eukaryota</taxon>
        <taxon>Fungi</taxon>
        <taxon>Dikarya</taxon>
        <taxon>Ascomycota</taxon>
        <taxon>Pezizomycotina</taxon>
        <taxon>Sordariomycetes</taxon>
        <taxon>Hypocreomycetidae</taxon>
        <taxon>Hypocreales</taxon>
        <taxon>Cordycipitaceae</taxon>
        <taxon>Cordyceps</taxon>
    </lineage>
</organism>
<feature type="region of interest" description="Disordered" evidence="1">
    <location>
        <begin position="501"/>
        <end position="594"/>
    </location>
</feature>
<feature type="region of interest" description="Disordered" evidence="1">
    <location>
        <begin position="203"/>
        <end position="442"/>
    </location>
</feature>
<evidence type="ECO:0000313" key="3">
    <source>
        <dbReference type="Proteomes" id="UP000315783"/>
    </source>
</evidence>
<reference evidence="2 3" key="1">
    <citation type="journal article" date="2019" name="Appl. Microbiol. Biotechnol.">
        <title>Genome sequence of Isaria javanica and comparative genome analysis insights into family S53 peptidase evolution in fungal entomopathogens.</title>
        <authorList>
            <person name="Lin R."/>
            <person name="Zhang X."/>
            <person name="Xin B."/>
            <person name="Zou M."/>
            <person name="Gao Y."/>
            <person name="Qin F."/>
            <person name="Hu Q."/>
            <person name="Xie B."/>
            <person name="Cheng X."/>
        </authorList>
    </citation>
    <scope>NUCLEOTIDE SEQUENCE [LARGE SCALE GENOMIC DNA]</scope>
    <source>
        <strain evidence="2 3">IJ1G</strain>
    </source>
</reference>
<dbReference type="EMBL" id="SPUK01000005">
    <property type="protein sequence ID" value="TQV97330.1"/>
    <property type="molecule type" value="Genomic_DNA"/>
</dbReference>
<feature type="region of interest" description="Disordered" evidence="1">
    <location>
        <begin position="58"/>
        <end position="96"/>
    </location>
</feature>
<comment type="caution">
    <text evidence="2">The sequence shown here is derived from an EMBL/GenBank/DDBJ whole genome shotgun (WGS) entry which is preliminary data.</text>
</comment>
<sequence length="704" mass="75628">MAPGVSSKASQLPPELQLLQDRINHVTAILAANPIDLNAKRELNRLMAERNCFLDSATKRAAPAATSSPVERAEPKHDEVRSVTAKEPAVDDPKVNELEKDIDDSMESNDAGSAPNQNHICSGCGEPRSPSFHRKHPFMKAVHNVCRKCRESKRASKVMGRYHFCDSCGIVRSKEYHRRRGSTSSESMRLRICRKCHTHGSFPRQFSIKPSHNSKNSRGDRMRNKFVDTNSGSGTGWAKAKSRTVLKQPQRQNVSTENAGNSGYDGNFDLTLPTEKVTRPKGNSIRAEGEAFRTYRSPEISEEDASSNQAKSLASGFPTPSPDSSSFKAHSTPESRSPQLSHDDAVSESSEVSFDAPQSTPSRNPYYQPRNTARQLSSPFQYAEASSHGHLPTVAPPSSQDFDSSPSAHRSDSDSPDVPDVPNKPRFVDRNQSWPGDLNLPLPGASCYLSNAARKVSPSDGANTPQLSPTFRANTQTDTDDGADADAGRFTTGAYAKFTTCSNPSPPASPWASFSGPNPSRGLGPETCGSKGAFYHEPGGGDSASQPSTTRREFAFGSYNAPPPPSSEPSSAAKPPSFPFRFERPPRSFSGRDARGEFASTRGAWNINTAGGVPAAAAAAAFARHGGNELVPEPIIEEPSSPLPSSPVTTPLLLEFHLAEDLSDSGVEFPTGFSSSSSSSSSSPSSSKESLLASQFDGLAIYNH</sequence>
<feature type="compositionally biased region" description="Low complexity" evidence="1">
    <location>
        <begin position="396"/>
        <end position="408"/>
    </location>
</feature>
<feature type="compositionally biased region" description="Basic and acidic residues" evidence="1">
    <location>
        <begin position="581"/>
        <end position="594"/>
    </location>
</feature>
<name>A0A545V6I4_9HYPO</name>
<accession>A0A545V6I4</accession>
<keyword evidence="3" id="KW-1185">Reference proteome</keyword>
<feature type="region of interest" description="Disordered" evidence="1">
    <location>
        <begin position="455"/>
        <end position="488"/>
    </location>
</feature>
<feature type="compositionally biased region" description="Polar residues" evidence="1">
    <location>
        <begin position="460"/>
        <end position="472"/>
    </location>
</feature>
<dbReference type="STRING" id="43265.A0A545V6I4"/>
<proteinExistence type="predicted"/>
<feature type="compositionally biased region" description="Basic and acidic residues" evidence="1">
    <location>
        <begin position="71"/>
        <end position="81"/>
    </location>
</feature>
<dbReference type="CDD" id="cd00065">
    <property type="entry name" value="FYVE_like_SF"/>
    <property type="match status" value="1"/>
</dbReference>
<gene>
    <name evidence="2" type="ORF">IF1G_04570</name>
</gene>
<feature type="compositionally biased region" description="Polar residues" evidence="1">
    <location>
        <begin position="347"/>
        <end position="380"/>
    </location>
</feature>
<evidence type="ECO:0000313" key="2">
    <source>
        <dbReference type="EMBL" id="TQV97330.1"/>
    </source>
</evidence>